<evidence type="ECO:0000313" key="2">
    <source>
        <dbReference type="EMBL" id="MDQ1104119.1"/>
    </source>
</evidence>
<evidence type="ECO:0000259" key="1">
    <source>
        <dbReference type="Pfam" id="PF00383"/>
    </source>
</evidence>
<protein>
    <submittedName>
        <fullName evidence="2">tRNA(Arg) A34 adenosine deaminase TadA</fullName>
    </submittedName>
</protein>
<evidence type="ECO:0000313" key="3">
    <source>
        <dbReference type="Proteomes" id="UP001239215"/>
    </source>
</evidence>
<dbReference type="SUPFAM" id="SSF53927">
    <property type="entry name" value="Cytidine deaminase-like"/>
    <property type="match status" value="1"/>
</dbReference>
<dbReference type="Pfam" id="PF00383">
    <property type="entry name" value="dCMP_cyt_deam_1"/>
    <property type="match status" value="1"/>
</dbReference>
<dbReference type="GO" id="GO:0003824">
    <property type="term" value="F:catalytic activity"/>
    <property type="evidence" value="ECO:0007669"/>
    <property type="project" value="InterPro"/>
</dbReference>
<dbReference type="RefSeq" id="WP_307199496.1">
    <property type="nucleotide sequence ID" value="NZ_JAUTAN010000001.1"/>
</dbReference>
<dbReference type="AlphaFoldDB" id="A0AAJ1X1F0"/>
<accession>A0AAJ1X1F0</accession>
<dbReference type="InterPro" id="IPR016193">
    <property type="entry name" value="Cytidine_deaminase-like"/>
</dbReference>
<comment type="caution">
    <text evidence="2">The sequence shown here is derived from an EMBL/GenBank/DDBJ whole genome shotgun (WGS) entry which is preliminary data.</text>
</comment>
<sequence>MDLTDPSLVARLLEVVEHDVVPLTRAGVEEGNKLFGAAILRREDRSLVLAATNAETRNPLWHGEVHAIKLFHELPASDRPDPGDCLFLATHEPCSLCLSALAWSGFADAAYLFSHADSADAFAIPHDIAILKAVYAVPDPDRDAPAPGRDLYNRSSPFLTTADLAAAVATSDDPAAADAVVRLRTTYDALSATYQQSKGGAGIPLP</sequence>
<organism evidence="2 3">
    <name type="scientific">Nocardioides zeae</name>
    <dbReference type="NCBI Taxonomy" id="1457234"/>
    <lineage>
        <taxon>Bacteria</taxon>
        <taxon>Bacillati</taxon>
        <taxon>Actinomycetota</taxon>
        <taxon>Actinomycetes</taxon>
        <taxon>Propionibacteriales</taxon>
        <taxon>Nocardioidaceae</taxon>
        <taxon>Nocardioides</taxon>
    </lineage>
</organism>
<name>A0AAJ1X1F0_9ACTN</name>
<gene>
    <name evidence="2" type="ORF">QE405_001403</name>
</gene>
<dbReference type="EMBL" id="JAUTAN010000001">
    <property type="protein sequence ID" value="MDQ1104119.1"/>
    <property type="molecule type" value="Genomic_DNA"/>
</dbReference>
<feature type="domain" description="CMP/dCMP-type deaminase" evidence="1">
    <location>
        <begin position="26"/>
        <end position="109"/>
    </location>
</feature>
<dbReference type="Gene3D" id="3.40.140.10">
    <property type="entry name" value="Cytidine Deaminase, domain 2"/>
    <property type="match status" value="1"/>
</dbReference>
<dbReference type="InterPro" id="IPR002125">
    <property type="entry name" value="CMP_dCMP_dom"/>
</dbReference>
<dbReference type="Proteomes" id="UP001239215">
    <property type="component" value="Unassembled WGS sequence"/>
</dbReference>
<reference evidence="2" key="1">
    <citation type="submission" date="2023-07" db="EMBL/GenBank/DDBJ databases">
        <title>Functional and genomic diversity of the sorghum phyllosphere microbiome.</title>
        <authorList>
            <person name="Shade A."/>
        </authorList>
    </citation>
    <scope>NUCLEOTIDE SEQUENCE</scope>
    <source>
        <strain evidence="2">SORGH_AS_1067</strain>
    </source>
</reference>
<proteinExistence type="predicted"/>